<reference evidence="2" key="1">
    <citation type="journal article" date="2023" name="Front. Plant Sci.">
        <title>Chromosomal-level genome assembly of Melastoma candidum provides insights into trichome evolution.</title>
        <authorList>
            <person name="Zhong Y."/>
            <person name="Wu W."/>
            <person name="Sun C."/>
            <person name="Zou P."/>
            <person name="Liu Y."/>
            <person name="Dai S."/>
            <person name="Zhou R."/>
        </authorList>
    </citation>
    <scope>NUCLEOTIDE SEQUENCE [LARGE SCALE GENOMIC DNA]</scope>
</reference>
<evidence type="ECO:0000313" key="2">
    <source>
        <dbReference type="Proteomes" id="UP001057402"/>
    </source>
</evidence>
<name>A0ACB9KXW4_9MYRT</name>
<organism evidence="1 2">
    <name type="scientific">Melastoma candidum</name>
    <dbReference type="NCBI Taxonomy" id="119954"/>
    <lineage>
        <taxon>Eukaryota</taxon>
        <taxon>Viridiplantae</taxon>
        <taxon>Streptophyta</taxon>
        <taxon>Embryophyta</taxon>
        <taxon>Tracheophyta</taxon>
        <taxon>Spermatophyta</taxon>
        <taxon>Magnoliopsida</taxon>
        <taxon>eudicotyledons</taxon>
        <taxon>Gunneridae</taxon>
        <taxon>Pentapetalae</taxon>
        <taxon>rosids</taxon>
        <taxon>malvids</taxon>
        <taxon>Myrtales</taxon>
        <taxon>Melastomataceae</taxon>
        <taxon>Melastomatoideae</taxon>
        <taxon>Melastomateae</taxon>
        <taxon>Melastoma</taxon>
    </lineage>
</organism>
<dbReference type="EMBL" id="CM042891">
    <property type="protein sequence ID" value="KAI4302237.1"/>
    <property type="molecule type" value="Genomic_DNA"/>
</dbReference>
<accession>A0ACB9KXW4</accession>
<dbReference type="Proteomes" id="UP001057402">
    <property type="component" value="Chromosome 12"/>
</dbReference>
<keyword evidence="2" id="KW-1185">Reference proteome</keyword>
<sequence>MRMVFLEEGLVPSWLETGGWPVMIIPSVISYFHRRTIGWPTTKIVKMKPVFAMTAVIGVLMGLDDYLYAYALAQLPISTSALITSYLGSWPYSFCTDEAEVHVLLNQCGVPADDRCRGSLQCIREATASTVNPIGSTTQAKQAIRHSLLPEVQLVMCLVATLFCTIGTIACGDFQPLPEGARNYSLEEKSSLFSGIVMAAQLQATEILSVIFYRENFQVKKVVSLILSLMGSLSMNDRRM</sequence>
<evidence type="ECO:0000313" key="1">
    <source>
        <dbReference type="EMBL" id="KAI4302237.1"/>
    </source>
</evidence>
<comment type="caution">
    <text evidence="1">The sequence shown here is derived from an EMBL/GenBank/DDBJ whole genome shotgun (WGS) entry which is preliminary data.</text>
</comment>
<gene>
    <name evidence="1" type="ORF">MLD38_038011</name>
</gene>
<proteinExistence type="predicted"/>
<protein>
    <submittedName>
        <fullName evidence="1">Uncharacterized protein</fullName>
    </submittedName>
</protein>